<comment type="caution">
    <text evidence="2">The sequence shown here is derived from an EMBL/GenBank/DDBJ whole genome shotgun (WGS) entry which is preliminary data.</text>
</comment>
<evidence type="ECO:0000313" key="2">
    <source>
        <dbReference type="EMBL" id="KAF2317495.1"/>
    </source>
</evidence>
<keyword evidence="3" id="KW-1185">Reference proteome</keyword>
<name>A0A6A6MY37_HEVBR</name>
<reference evidence="2 3" key="1">
    <citation type="journal article" date="2020" name="Mol. Plant">
        <title>The Chromosome-Based Rubber Tree Genome Provides New Insights into Spurge Genome Evolution and Rubber Biosynthesis.</title>
        <authorList>
            <person name="Liu J."/>
            <person name="Shi C."/>
            <person name="Shi C.C."/>
            <person name="Li W."/>
            <person name="Zhang Q.J."/>
            <person name="Zhang Y."/>
            <person name="Li K."/>
            <person name="Lu H.F."/>
            <person name="Shi C."/>
            <person name="Zhu S.T."/>
            <person name="Xiao Z.Y."/>
            <person name="Nan H."/>
            <person name="Yue Y."/>
            <person name="Zhu X.G."/>
            <person name="Wu Y."/>
            <person name="Hong X.N."/>
            <person name="Fan G.Y."/>
            <person name="Tong Y."/>
            <person name="Zhang D."/>
            <person name="Mao C.L."/>
            <person name="Liu Y.L."/>
            <person name="Hao S.J."/>
            <person name="Liu W.Q."/>
            <person name="Lv M.Q."/>
            <person name="Zhang H.B."/>
            <person name="Liu Y."/>
            <person name="Hu-Tang G.R."/>
            <person name="Wang J.P."/>
            <person name="Wang J.H."/>
            <person name="Sun Y.H."/>
            <person name="Ni S.B."/>
            <person name="Chen W.B."/>
            <person name="Zhang X.C."/>
            <person name="Jiao Y.N."/>
            <person name="Eichler E.E."/>
            <person name="Li G.H."/>
            <person name="Liu X."/>
            <person name="Gao L.Z."/>
        </authorList>
    </citation>
    <scope>NUCLEOTIDE SEQUENCE [LARGE SCALE GENOMIC DNA]</scope>
    <source>
        <strain evidence="3">cv. GT1</strain>
        <tissue evidence="2">Leaf</tissue>
    </source>
</reference>
<proteinExistence type="predicted"/>
<gene>
    <name evidence="2" type="ORF">GH714_023053</name>
</gene>
<evidence type="ECO:0000313" key="3">
    <source>
        <dbReference type="Proteomes" id="UP000467840"/>
    </source>
</evidence>
<dbReference type="Proteomes" id="UP000467840">
    <property type="component" value="Chromosome 6"/>
</dbReference>
<dbReference type="AlphaFoldDB" id="A0A6A6MY37"/>
<organism evidence="2 3">
    <name type="scientific">Hevea brasiliensis</name>
    <name type="common">Para rubber tree</name>
    <name type="synonym">Siphonia brasiliensis</name>
    <dbReference type="NCBI Taxonomy" id="3981"/>
    <lineage>
        <taxon>Eukaryota</taxon>
        <taxon>Viridiplantae</taxon>
        <taxon>Streptophyta</taxon>
        <taxon>Embryophyta</taxon>
        <taxon>Tracheophyta</taxon>
        <taxon>Spermatophyta</taxon>
        <taxon>Magnoliopsida</taxon>
        <taxon>eudicotyledons</taxon>
        <taxon>Gunneridae</taxon>
        <taxon>Pentapetalae</taxon>
        <taxon>rosids</taxon>
        <taxon>fabids</taxon>
        <taxon>Malpighiales</taxon>
        <taxon>Euphorbiaceae</taxon>
        <taxon>Crotonoideae</taxon>
        <taxon>Micrandreae</taxon>
        <taxon>Hevea</taxon>
    </lineage>
</organism>
<protein>
    <submittedName>
        <fullName evidence="2">Uncharacterized protein</fullName>
    </submittedName>
</protein>
<dbReference type="EMBL" id="JAAGAX010000004">
    <property type="protein sequence ID" value="KAF2317495.1"/>
    <property type="molecule type" value="Genomic_DNA"/>
</dbReference>
<accession>A0A6A6MY37</accession>
<feature type="region of interest" description="Disordered" evidence="1">
    <location>
        <begin position="1"/>
        <end position="28"/>
    </location>
</feature>
<feature type="compositionally biased region" description="Polar residues" evidence="1">
    <location>
        <begin position="14"/>
        <end position="24"/>
    </location>
</feature>
<evidence type="ECO:0000256" key="1">
    <source>
        <dbReference type="SAM" id="MobiDB-lite"/>
    </source>
</evidence>
<sequence length="215" mass="24002">MSLMRNKPVPLEGETSTPTLSQPPMGNVSPAPPNAWTLLLEDYTLAAKKVEMTSFDGIDPIGCIARAKQYFEIHATSPNLKVSFALVSMEGPPLHKLRWLHQHNPRLTWDQLTIELLQRYADCYVFPLGGVDMILGVASLETQGDVLVNWGTMSMAFTLDAQPIHLRGELSLCCTPMSIDAICKIIDVVFAVVLWELDKNHHYVIEESLTPQQFV</sequence>